<keyword evidence="2 3" id="KW-0961">Cell wall biogenesis/degradation</keyword>
<keyword evidence="7" id="KW-1185">Reference proteome</keyword>
<keyword evidence="1 3" id="KW-0456">Lyase</keyword>
<evidence type="ECO:0000256" key="3">
    <source>
        <dbReference type="HAMAP-Rule" id="MF_02071"/>
    </source>
</evidence>
<feature type="chain" id="PRO_5044901089" description="Endolytic peptidoglycan transglycosylase RlpA" evidence="3">
    <location>
        <begin position="25"/>
        <end position="128"/>
    </location>
</feature>
<dbReference type="InterPro" id="IPR036908">
    <property type="entry name" value="RlpA-like_sf"/>
</dbReference>
<dbReference type="HAMAP" id="MF_02071">
    <property type="entry name" value="RlpA"/>
    <property type="match status" value="1"/>
</dbReference>
<gene>
    <name evidence="3" type="primary">rlpA</name>
    <name evidence="6" type="ORF">JQ615_21605</name>
</gene>
<dbReference type="RefSeq" id="WP_212493536.1">
    <property type="nucleotide sequence ID" value="NZ_JAFCJH010000022.1"/>
</dbReference>
<organism evidence="6 7">
    <name type="scientific">Bradyrhizobium jicamae</name>
    <dbReference type="NCBI Taxonomy" id="280332"/>
    <lineage>
        <taxon>Bacteria</taxon>
        <taxon>Pseudomonadati</taxon>
        <taxon>Pseudomonadota</taxon>
        <taxon>Alphaproteobacteria</taxon>
        <taxon>Hyphomicrobiales</taxon>
        <taxon>Nitrobacteraceae</taxon>
        <taxon>Bradyrhizobium</taxon>
    </lineage>
</organism>
<dbReference type="InterPro" id="IPR012997">
    <property type="entry name" value="RplA"/>
</dbReference>
<protein>
    <recommendedName>
        <fullName evidence="3">Endolytic peptidoglycan transglycosylase RlpA</fullName>
        <ecNumber evidence="3">4.2.2.-</ecNumber>
    </recommendedName>
</protein>
<dbReference type="NCBIfam" id="TIGR00413">
    <property type="entry name" value="rlpA"/>
    <property type="match status" value="1"/>
</dbReference>
<name>A0ABS5FMI9_9BRAD</name>
<evidence type="ECO:0000313" key="6">
    <source>
        <dbReference type="EMBL" id="MBR0797990.1"/>
    </source>
</evidence>
<evidence type="ECO:0000256" key="2">
    <source>
        <dbReference type="ARBA" id="ARBA00023316"/>
    </source>
</evidence>
<accession>A0ABS5FMI9</accession>
<dbReference type="InterPro" id="IPR034718">
    <property type="entry name" value="RlpA"/>
</dbReference>
<comment type="similarity">
    <text evidence="3 4">Belongs to the RlpA family.</text>
</comment>
<dbReference type="CDD" id="cd22268">
    <property type="entry name" value="DPBB_RlpA-like"/>
    <property type="match status" value="1"/>
</dbReference>
<evidence type="ECO:0000256" key="1">
    <source>
        <dbReference type="ARBA" id="ARBA00023239"/>
    </source>
</evidence>
<evidence type="ECO:0000313" key="7">
    <source>
        <dbReference type="Proteomes" id="UP001315278"/>
    </source>
</evidence>
<dbReference type="EC" id="4.2.2.-" evidence="3"/>
<dbReference type="Proteomes" id="UP001315278">
    <property type="component" value="Unassembled WGS sequence"/>
</dbReference>
<keyword evidence="3" id="KW-0732">Signal</keyword>
<dbReference type="Gene3D" id="2.40.40.10">
    <property type="entry name" value="RlpA-like domain"/>
    <property type="match status" value="1"/>
</dbReference>
<proteinExistence type="inferred from homology"/>
<sequence precursor="true">MRSVLCILAFVLASLAASVPPAQARGFAWFFAHSKPVGNCSGQHVVATYYVSGRRTANGQLFNSAGLTAAHRTLPFGSQVTVMNPQNGSSVTVTVNDRGPFTHGVTLDLSLGAARAIGMRGTQWVCML</sequence>
<feature type="signal peptide" evidence="3">
    <location>
        <begin position="1"/>
        <end position="24"/>
    </location>
</feature>
<evidence type="ECO:0000256" key="4">
    <source>
        <dbReference type="RuleBase" id="RU003495"/>
    </source>
</evidence>
<reference evidence="7" key="1">
    <citation type="journal article" date="2021" name="ISME J.">
        <title>Evolutionary origin and ecological implication of a unique nif island in free-living Bradyrhizobium lineages.</title>
        <authorList>
            <person name="Tao J."/>
        </authorList>
    </citation>
    <scope>NUCLEOTIDE SEQUENCE [LARGE SCALE GENOMIC DNA]</scope>
    <source>
        <strain evidence="7">SZCCT0434</strain>
    </source>
</reference>
<evidence type="ECO:0000259" key="5">
    <source>
        <dbReference type="Pfam" id="PF03330"/>
    </source>
</evidence>
<feature type="domain" description="RlpA-like protein double-psi beta-barrel" evidence="5">
    <location>
        <begin position="45"/>
        <end position="121"/>
    </location>
</feature>
<dbReference type="Pfam" id="PF03330">
    <property type="entry name" value="DPBB_1"/>
    <property type="match status" value="1"/>
</dbReference>
<dbReference type="InterPro" id="IPR009009">
    <property type="entry name" value="RlpA-like_DPBB"/>
</dbReference>
<dbReference type="PANTHER" id="PTHR34183:SF8">
    <property type="entry name" value="ENDOLYTIC PEPTIDOGLYCAN TRANSGLYCOSYLASE RLPA-RELATED"/>
    <property type="match status" value="1"/>
</dbReference>
<dbReference type="SUPFAM" id="SSF50685">
    <property type="entry name" value="Barwin-like endoglucanases"/>
    <property type="match status" value="1"/>
</dbReference>
<dbReference type="EMBL" id="JAFCJH010000022">
    <property type="protein sequence ID" value="MBR0797990.1"/>
    <property type="molecule type" value="Genomic_DNA"/>
</dbReference>
<comment type="function">
    <text evidence="3">Lytic transglycosylase with a strong preference for naked glycan strands that lack stem peptides.</text>
</comment>
<comment type="caution">
    <text evidence="6">The sequence shown here is derived from an EMBL/GenBank/DDBJ whole genome shotgun (WGS) entry which is preliminary data.</text>
</comment>
<dbReference type="PANTHER" id="PTHR34183">
    <property type="entry name" value="ENDOLYTIC PEPTIDOGLYCAN TRANSGLYCOSYLASE RLPA"/>
    <property type="match status" value="1"/>
</dbReference>